<keyword evidence="1 2" id="KW-0732">Signal</keyword>
<dbReference type="Gene3D" id="2.60.40.3080">
    <property type="match status" value="1"/>
</dbReference>
<evidence type="ECO:0000256" key="2">
    <source>
        <dbReference type="SAM" id="SignalP"/>
    </source>
</evidence>
<evidence type="ECO:0000256" key="1">
    <source>
        <dbReference type="ARBA" id="ARBA00022729"/>
    </source>
</evidence>
<dbReference type="Proteomes" id="UP001529085">
    <property type="component" value="Unassembled WGS sequence"/>
</dbReference>
<gene>
    <name evidence="4" type="ORF">P7122_04120</name>
</gene>
<evidence type="ECO:0000313" key="5">
    <source>
        <dbReference type="Proteomes" id="UP001529085"/>
    </source>
</evidence>
<dbReference type="NCBIfam" id="TIGR04183">
    <property type="entry name" value="Por_Secre_tail"/>
    <property type="match status" value="1"/>
</dbReference>
<dbReference type="Pfam" id="PF18962">
    <property type="entry name" value="Por_Secre_tail"/>
    <property type="match status" value="1"/>
</dbReference>
<dbReference type="RefSeq" id="WP_278004515.1">
    <property type="nucleotide sequence ID" value="NZ_JARSBN010000002.1"/>
</dbReference>
<evidence type="ECO:0000313" key="4">
    <source>
        <dbReference type="EMBL" id="MDG4715048.1"/>
    </source>
</evidence>
<dbReference type="EMBL" id="JARSBN010000002">
    <property type="protein sequence ID" value="MDG4715048.1"/>
    <property type="molecule type" value="Genomic_DNA"/>
</dbReference>
<comment type="caution">
    <text evidence="4">The sequence shown here is derived from an EMBL/GenBank/DDBJ whole genome shotgun (WGS) entry which is preliminary data.</text>
</comment>
<dbReference type="InterPro" id="IPR036415">
    <property type="entry name" value="Lamin_tail_dom_sf"/>
</dbReference>
<proteinExistence type="predicted"/>
<feature type="chain" id="PRO_5047373454" evidence="2">
    <location>
        <begin position="26"/>
        <end position="384"/>
    </location>
</feature>
<protein>
    <submittedName>
        <fullName evidence="4">T9SS type A sorting domain-containing protein</fullName>
    </submittedName>
</protein>
<evidence type="ECO:0000259" key="3">
    <source>
        <dbReference type="Pfam" id="PF18962"/>
    </source>
</evidence>
<sequence>MKNNYFLKTTTLLALVLLGFSSLSAQVRIAKLDPATNSVTLKNYGSTNVPISGYWFCNYPAYGQVSSMTSVASLDPGEEVNIASSVSFAVADGEFGLYNTNSFGSSTAMEDYMQWGSAGHQRESVAVAKGIWSAGTFIDLAAPFAYSGSGTENGAEQWITFRSVRISKLDPSTNSVALKNFGSSAVDISGYWFCNFPAYGQVSAMTSTVMLNPGEEINIASSISFAVADGEFGLYNTNSFGSDTAMEDYIQWGSAGHQRESVAVNKGIWDAGTFINVAPPFEYTGNGSQDGVVYWSTLGINNFEEMGNVKLYPNPSNAVLNINVETVGANGTLEVYNILGKKVLRQEIELDQTSQIDVSGWDSGVYLVKISSDNGEETKRFVKQ</sequence>
<keyword evidence="5" id="KW-1185">Reference proteome</keyword>
<feature type="signal peptide" evidence="2">
    <location>
        <begin position="1"/>
        <end position="25"/>
    </location>
</feature>
<dbReference type="InterPro" id="IPR026444">
    <property type="entry name" value="Secre_tail"/>
</dbReference>
<reference evidence="4 5" key="1">
    <citation type="submission" date="2023-03" db="EMBL/GenBank/DDBJ databases">
        <title>Strain YYF002 represents a novel species in the genus Winogradskyella isolated from seawater.</title>
        <authorList>
            <person name="Fu Z.-Y."/>
        </authorList>
    </citation>
    <scope>NUCLEOTIDE SEQUENCE [LARGE SCALE GENOMIC DNA]</scope>
    <source>
        <strain evidence="4 5">YYF002</strain>
    </source>
</reference>
<feature type="domain" description="Secretion system C-terminal sorting" evidence="3">
    <location>
        <begin position="311"/>
        <end position="382"/>
    </location>
</feature>
<organism evidence="4 5">
    <name type="scientific">Winogradskyella marincola</name>
    <dbReference type="NCBI Taxonomy" id="3037795"/>
    <lineage>
        <taxon>Bacteria</taxon>
        <taxon>Pseudomonadati</taxon>
        <taxon>Bacteroidota</taxon>
        <taxon>Flavobacteriia</taxon>
        <taxon>Flavobacteriales</taxon>
        <taxon>Flavobacteriaceae</taxon>
        <taxon>Winogradskyella</taxon>
    </lineage>
</organism>
<name>A0ABT6FZ24_9FLAO</name>
<accession>A0ABT6FZ24</accession>
<dbReference type="SUPFAM" id="SSF74853">
    <property type="entry name" value="Lamin A/C globular tail domain"/>
    <property type="match status" value="2"/>
</dbReference>